<name>A0A7S4CCU0_9EUGL</name>
<protein>
    <submittedName>
        <fullName evidence="2">Uncharacterized protein</fullName>
    </submittedName>
</protein>
<feature type="signal peptide" evidence="1">
    <location>
        <begin position="1"/>
        <end position="19"/>
    </location>
</feature>
<organism evidence="2">
    <name type="scientific">Eutreptiella gymnastica</name>
    <dbReference type="NCBI Taxonomy" id="73025"/>
    <lineage>
        <taxon>Eukaryota</taxon>
        <taxon>Discoba</taxon>
        <taxon>Euglenozoa</taxon>
        <taxon>Euglenida</taxon>
        <taxon>Spirocuta</taxon>
        <taxon>Euglenophyceae</taxon>
        <taxon>Eutreptiales</taxon>
        <taxon>Eutreptiaceae</taxon>
        <taxon>Eutreptiella</taxon>
    </lineage>
</organism>
<proteinExistence type="predicted"/>
<sequence>MMANLPIILLLLCPTLVLMQLPHVHIITPCVYPQHIHLMLPNILAASEYWDTEWWIVYRTAADIHCTLSQYRHIHQIFHSGSPSDRINHVLSMNISQDAYIYVLRDDTLLHPQLPRWQLASVLLVFSQAVIQKPTEALPGQDGFVAAYSIFTGLLYRSEGNWVSQTQIIQQLQQKAGAAAIVTLAVLGYVKLLVTWCGARKEPPLCLPRVSPPATRPNVHIITPCTRPHYLPVLLPHLEAAAVTWNITWWVVYDKRKVKQAAGLNSSEMAINEVFHFASRAWGQSHVNYVLDMLMDNDAFVYVHDDDTMLHPELPRIPLDRGGLIVGQHVGKLDPLIVKQLWKRHAGPGQYLKRGAVISRVRPAQPSYVRPKWIDQGQYMVRRGLIGSTRYVWGVQEADGVFIETVYTRHRRDFMFVDRGLCYYNALDDWCGMRTHTKRCERGVYSSCYSRTKAKGDG</sequence>
<keyword evidence="1" id="KW-0732">Signal</keyword>
<accession>A0A7S4CCU0</accession>
<feature type="chain" id="PRO_5030824682" evidence="1">
    <location>
        <begin position="20"/>
        <end position="458"/>
    </location>
</feature>
<dbReference type="AlphaFoldDB" id="A0A7S4CCU0"/>
<dbReference type="EMBL" id="HBJA01011983">
    <property type="protein sequence ID" value="CAE0792667.1"/>
    <property type="molecule type" value="Transcribed_RNA"/>
</dbReference>
<evidence type="ECO:0000256" key="1">
    <source>
        <dbReference type="SAM" id="SignalP"/>
    </source>
</evidence>
<evidence type="ECO:0000313" key="2">
    <source>
        <dbReference type="EMBL" id="CAE0792667.1"/>
    </source>
</evidence>
<reference evidence="2" key="1">
    <citation type="submission" date="2021-01" db="EMBL/GenBank/DDBJ databases">
        <authorList>
            <person name="Corre E."/>
            <person name="Pelletier E."/>
            <person name="Niang G."/>
            <person name="Scheremetjew M."/>
            <person name="Finn R."/>
            <person name="Kale V."/>
            <person name="Holt S."/>
            <person name="Cochrane G."/>
            <person name="Meng A."/>
            <person name="Brown T."/>
            <person name="Cohen L."/>
        </authorList>
    </citation>
    <scope>NUCLEOTIDE SEQUENCE</scope>
    <source>
        <strain evidence="2">CCMP1594</strain>
    </source>
</reference>
<gene>
    <name evidence="2" type="ORF">EGYM00163_LOCUS3783</name>
</gene>